<keyword evidence="6 8" id="KW-0539">Nucleus</keyword>
<keyword evidence="5 8" id="KW-0804">Transcription</keyword>
<protein>
    <recommendedName>
        <fullName evidence="8">Nuclear transcription factor Y subunit</fullName>
    </recommendedName>
</protein>
<reference evidence="10 11" key="1">
    <citation type="journal article" date="2014" name="PLoS ONE">
        <title>Global Analysis of Gene Expression Profiles in Physic Nut (Jatropha curcas L.) Seedlings Exposed to Salt Stress.</title>
        <authorList>
            <person name="Zhang L."/>
            <person name="Zhang C."/>
            <person name="Wu P."/>
            <person name="Chen Y."/>
            <person name="Li M."/>
            <person name="Jiang H."/>
            <person name="Wu G."/>
        </authorList>
    </citation>
    <scope>NUCLEOTIDE SEQUENCE [LARGE SCALE GENOMIC DNA]</scope>
    <source>
        <strain evidence="11">cv. GZQX0401</strain>
        <tissue evidence="10">Young leaves</tissue>
    </source>
</reference>
<feature type="compositionally biased region" description="Polar residues" evidence="9">
    <location>
        <begin position="173"/>
        <end position="193"/>
    </location>
</feature>
<feature type="region of interest" description="Disordered" evidence="9">
    <location>
        <begin position="126"/>
        <end position="151"/>
    </location>
</feature>
<evidence type="ECO:0000256" key="2">
    <source>
        <dbReference type="ARBA" id="ARBA00023015"/>
    </source>
</evidence>
<dbReference type="SMART" id="SM00521">
    <property type="entry name" value="CBF"/>
    <property type="match status" value="1"/>
</dbReference>
<dbReference type="Gene3D" id="6.10.250.2430">
    <property type="match status" value="1"/>
</dbReference>
<dbReference type="GO" id="GO:0016602">
    <property type="term" value="C:CCAAT-binding factor complex"/>
    <property type="evidence" value="ECO:0007669"/>
    <property type="project" value="InterPro"/>
</dbReference>
<comment type="subunit">
    <text evidence="7">Heterotrimeric transcription factor composed of three components, NF-YA, NF-YB and NF-YC. NF-YB and NF-YC must interact and dimerize for NF-YA association and DNA binding.</text>
</comment>
<organism evidence="10 11">
    <name type="scientific">Jatropha curcas</name>
    <name type="common">Barbados nut</name>
    <dbReference type="NCBI Taxonomy" id="180498"/>
    <lineage>
        <taxon>Eukaryota</taxon>
        <taxon>Viridiplantae</taxon>
        <taxon>Streptophyta</taxon>
        <taxon>Embryophyta</taxon>
        <taxon>Tracheophyta</taxon>
        <taxon>Spermatophyta</taxon>
        <taxon>Magnoliopsida</taxon>
        <taxon>eudicotyledons</taxon>
        <taxon>Gunneridae</taxon>
        <taxon>Pentapetalae</taxon>
        <taxon>rosids</taxon>
        <taxon>fabids</taxon>
        <taxon>Malpighiales</taxon>
        <taxon>Euphorbiaceae</taxon>
        <taxon>Crotonoideae</taxon>
        <taxon>Jatropheae</taxon>
        <taxon>Jatropha</taxon>
    </lineage>
</organism>
<dbReference type="AlphaFoldDB" id="A0A067KPY7"/>
<feature type="compositionally biased region" description="Polar residues" evidence="9">
    <location>
        <begin position="134"/>
        <end position="151"/>
    </location>
</feature>
<dbReference type="PROSITE" id="PS51152">
    <property type="entry name" value="NFYA_HAP2_2"/>
    <property type="match status" value="1"/>
</dbReference>
<evidence type="ECO:0000256" key="3">
    <source>
        <dbReference type="ARBA" id="ARBA00023125"/>
    </source>
</evidence>
<evidence type="ECO:0000313" key="10">
    <source>
        <dbReference type="EMBL" id="KDP33884.1"/>
    </source>
</evidence>
<dbReference type="InterPro" id="IPR001289">
    <property type="entry name" value="NFYA"/>
</dbReference>
<name>A0A067KPY7_JATCU</name>
<evidence type="ECO:0000313" key="11">
    <source>
        <dbReference type="Proteomes" id="UP000027138"/>
    </source>
</evidence>
<keyword evidence="4" id="KW-0010">Activator</keyword>
<evidence type="ECO:0000256" key="7">
    <source>
        <dbReference type="ARBA" id="ARBA00025911"/>
    </source>
</evidence>
<dbReference type="Pfam" id="PF02045">
    <property type="entry name" value="CBFB_NFYA"/>
    <property type="match status" value="1"/>
</dbReference>
<dbReference type="PANTHER" id="PTHR12632">
    <property type="entry name" value="TRANSCRIPTION FACTOR NF-Y ALPHA-RELATED"/>
    <property type="match status" value="1"/>
</dbReference>
<dbReference type="GO" id="GO:0003677">
    <property type="term" value="F:DNA binding"/>
    <property type="evidence" value="ECO:0007669"/>
    <property type="project" value="UniProtKB-KW"/>
</dbReference>
<comment type="subcellular location">
    <subcellularLocation>
        <location evidence="1 8">Nucleus</location>
    </subcellularLocation>
</comment>
<evidence type="ECO:0000256" key="5">
    <source>
        <dbReference type="ARBA" id="ARBA00023163"/>
    </source>
</evidence>
<dbReference type="GO" id="GO:0003700">
    <property type="term" value="F:DNA-binding transcription factor activity"/>
    <property type="evidence" value="ECO:0007669"/>
    <property type="project" value="UniProtKB-UniRule"/>
</dbReference>
<dbReference type="PROSITE" id="PS00686">
    <property type="entry name" value="NFYA_HAP2_1"/>
    <property type="match status" value="1"/>
</dbReference>
<evidence type="ECO:0000256" key="4">
    <source>
        <dbReference type="ARBA" id="ARBA00023159"/>
    </source>
</evidence>
<dbReference type="PRINTS" id="PR00616">
    <property type="entry name" value="CCAATSUBUNTB"/>
</dbReference>
<comment type="similarity">
    <text evidence="8">Belongs to the NFYA/HAP2 subunit family.</text>
</comment>
<dbReference type="EMBL" id="KK914539">
    <property type="protein sequence ID" value="KDP33884.1"/>
    <property type="molecule type" value="Genomic_DNA"/>
</dbReference>
<dbReference type="STRING" id="180498.A0A067KPY7"/>
<comment type="function">
    <text evidence="8">Component of the sequence-specific heterotrimeric transcription factor (NF-Y) which specifically recognizes a 5'-CCAAT-3' box motif found in the promoters of its target genes.</text>
</comment>
<evidence type="ECO:0000256" key="6">
    <source>
        <dbReference type="ARBA" id="ARBA00023242"/>
    </source>
</evidence>
<accession>A0A067KPY7</accession>
<keyword evidence="3 8" id="KW-0238">DNA-binding</keyword>
<evidence type="ECO:0000256" key="8">
    <source>
        <dbReference type="RuleBase" id="RU367155"/>
    </source>
</evidence>
<keyword evidence="2 8" id="KW-0805">Transcription regulation</keyword>
<sequence>MKPVFLFSTPEIALNPSQVDNCYSMARAPFPHADNYFGGLFTPYGPQTIIQPQLGSQMVGMTSARVPLPLDLADDGPIYVNAKQYHGILRRRQSRAKLEAQNKLVKSRKPYLHESRHLHALNRVRGSGGRFLSTKRSQQPDPTSTSCTHGVSDTISFHQKNEMSEREMCVSRAGQSGASNTTRSDITSVSSSDLIFRQPDRRFSGMSTHIGGGMQTSGGLICSGT</sequence>
<dbReference type="OrthoDB" id="1097733at2759"/>
<dbReference type="InterPro" id="IPR018362">
    <property type="entry name" value="CCAAT-binding_factor_CS"/>
</dbReference>
<dbReference type="Proteomes" id="UP000027138">
    <property type="component" value="Unassembled WGS sequence"/>
</dbReference>
<gene>
    <name evidence="10" type="ORF">JCGZ_07455</name>
</gene>
<proteinExistence type="inferred from homology"/>
<keyword evidence="11" id="KW-1185">Reference proteome</keyword>
<feature type="region of interest" description="Disordered" evidence="9">
    <location>
        <begin position="170"/>
        <end position="225"/>
    </location>
</feature>
<evidence type="ECO:0000256" key="1">
    <source>
        <dbReference type="ARBA" id="ARBA00004123"/>
    </source>
</evidence>
<evidence type="ECO:0000256" key="9">
    <source>
        <dbReference type="SAM" id="MobiDB-lite"/>
    </source>
</evidence>